<evidence type="ECO:0000313" key="15">
    <source>
        <dbReference type="Proteomes" id="UP000473905"/>
    </source>
</evidence>
<evidence type="ECO:0000313" key="3">
    <source>
        <dbReference type="EMBL" id="KAA3929986.1"/>
    </source>
</evidence>
<dbReference type="Proteomes" id="UP000473905">
    <property type="component" value="Unassembled WGS sequence"/>
</dbReference>
<dbReference type="Proteomes" id="UP000435985">
    <property type="component" value="Unassembled WGS sequence"/>
</dbReference>
<accession>A0A5M5J6B8</accession>
<dbReference type="EMBL" id="VWKB01000001">
    <property type="protein sequence ID" value="KAA4104886.1"/>
    <property type="molecule type" value="Genomic_DNA"/>
</dbReference>
<name>A0A5M5J6B8_BACOV</name>
<reference evidence="9" key="2">
    <citation type="submission" date="2022-10" db="EMBL/GenBank/DDBJ databases">
        <title>Human gut microbiome strain richness.</title>
        <authorList>
            <person name="Chen-Liaw A."/>
        </authorList>
    </citation>
    <scope>NUCLEOTIDE SEQUENCE</scope>
    <source>
        <strain evidence="9">BSD2780120875st1_E1_BSD2780120875_150330</strain>
    </source>
</reference>
<protein>
    <submittedName>
        <fullName evidence="6">Smalltalk protein</fullName>
    </submittedName>
</protein>
<dbReference type="EMBL" id="VWFO01000065">
    <property type="protein sequence ID" value="KAA4660686.1"/>
    <property type="molecule type" value="Genomic_DNA"/>
</dbReference>
<evidence type="ECO:0000256" key="1">
    <source>
        <dbReference type="SAM" id="Phobius"/>
    </source>
</evidence>
<feature type="transmembrane region" description="Helical" evidence="1">
    <location>
        <begin position="12"/>
        <end position="30"/>
    </location>
</feature>
<keyword evidence="1" id="KW-0812">Transmembrane</keyword>
<reference evidence="10 11" key="1">
    <citation type="journal article" date="2019" name="Nat. Med.">
        <title>A library of human gut bacterial isolates paired with longitudinal multiomics data enables mechanistic microbiome research.</title>
        <authorList>
            <person name="Poyet M."/>
            <person name="Groussin M."/>
            <person name="Gibbons S.M."/>
            <person name="Avila-Pacheco J."/>
            <person name="Jiang X."/>
            <person name="Kearney S.M."/>
            <person name="Perrotta A.R."/>
            <person name="Berdy B."/>
            <person name="Zhao S."/>
            <person name="Lieberman T.D."/>
            <person name="Swanson P.K."/>
            <person name="Smith M."/>
            <person name="Roesemann S."/>
            <person name="Alexander J.E."/>
            <person name="Rich S.A."/>
            <person name="Livny J."/>
            <person name="Vlamakis H."/>
            <person name="Clish C."/>
            <person name="Bullock K."/>
            <person name="Deik A."/>
            <person name="Scott J."/>
            <person name="Pierce K.A."/>
            <person name="Xavier R.J."/>
            <person name="Alm E.J."/>
        </authorList>
    </citation>
    <scope>NUCLEOTIDE SEQUENCE [LARGE SCALE GENOMIC DNA]</scope>
    <source>
        <strain evidence="5 15">BIOML-A134</strain>
        <strain evidence="7 13">BIOML-A14</strain>
        <strain evidence="3 11">BIOML-A160</strain>
        <strain evidence="4 10">BIOML-A163</strain>
        <strain evidence="2 14">BIOML-A183</strain>
        <strain evidence="8 12">BIOML-A2</strain>
        <strain evidence="6 16">BIOML-A41</strain>
    </source>
</reference>
<dbReference type="EMBL" id="VWLB01000007">
    <property type="protein sequence ID" value="KAA3929986.1"/>
    <property type="molecule type" value="Genomic_DNA"/>
</dbReference>
<dbReference type="Pfam" id="PF20096">
    <property type="entry name" value="DUF6486"/>
    <property type="match status" value="1"/>
</dbReference>
<dbReference type="EMBL" id="VWFC01000004">
    <property type="protein sequence ID" value="KAB1329396.1"/>
    <property type="molecule type" value="Genomic_DNA"/>
</dbReference>
<comment type="caution">
    <text evidence="6">The sequence shown here is derived from an EMBL/GenBank/DDBJ whole genome shotgun (WGS) entry which is preliminary data.</text>
</comment>
<proteinExistence type="predicted"/>
<evidence type="ECO:0000313" key="11">
    <source>
        <dbReference type="Proteomes" id="UP000365824"/>
    </source>
</evidence>
<organism evidence="6 16">
    <name type="scientific">Bacteroides ovatus</name>
    <dbReference type="NCBI Taxonomy" id="28116"/>
    <lineage>
        <taxon>Bacteria</taxon>
        <taxon>Pseudomonadati</taxon>
        <taxon>Bacteroidota</taxon>
        <taxon>Bacteroidia</taxon>
        <taxon>Bacteroidales</taxon>
        <taxon>Bacteroidaceae</taxon>
        <taxon>Bacteroides</taxon>
    </lineage>
</organism>
<dbReference type="RefSeq" id="WP_149939068.1">
    <property type="nucleotide sequence ID" value="NZ_BAABYV010000001.1"/>
</dbReference>
<gene>
    <name evidence="8" type="ORF">F3B53_05185</name>
    <name evidence="6" type="ORF">F3B85_14415</name>
    <name evidence="7" type="ORF">F3B98_25975</name>
    <name evidence="5" type="ORF">F3D66_01330</name>
    <name evidence="4" type="ORF">F3D71_17550</name>
    <name evidence="3" type="ORF">F3F25_05780</name>
    <name evidence="2" type="ORF">F3F51_02080</name>
    <name evidence="9" type="ORF">PO382_01990</name>
</gene>
<evidence type="ECO:0000313" key="14">
    <source>
        <dbReference type="Proteomes" id="UP000460135"/>
    </source>
</evidence>
<keyword evidence="1" id="KW-0472">Membrane</keyword>
<dbReference type="NCBIfam" id="NF033879">
    <property type="entry name" value="smalltalk"/>
    <property type="match status" value="1"/>
</dbReference>
<dbReference type="Proteomes" id="UP000478493">
    <property type="component" value="Unassembled WGS sequence"/>
</dbReference>
<dbReference type="Proteomes" id="UP001219389">
    <property type="component" value="Unassembled WGS sequence"/>
</dbReference>
<dbReference type="EMBL" id="JAQNZF010000002">
    <property type="protein sequence ID" value="MDC2740992.1"/>
    <property type="molecule type" value="Genomic_DNA"/>
</dbReference>
<dbReference type="InterPro" id="IPR045505">
    <property type="entry name" value="DUF6486"/>
</dbReference>
<evidence type="ECO:0000313" key="13">
    <source>
        <dbReference type="Proteomes" id="UP000435985"/>
    </source>
</evidence>
<evidence type="ECO:0000313" key="7">
    <source>
        <dbReference type="EMBL" id="KAA4660686.1"/>
    </source>
</evidence>
<sequence length="31" mass="3272">MKKSIWNTILKVVIAVATAIAGVIGGQNLMM</sequence>
<evidence type="ECO:0000313" key="12">
    <source>
        <dbReference type="Proteomes" id="UP000375690"/>
    </source>
</evidence>
<keyword evidence="15" id="KW-1185">Reference proteome</keyword>
<dbReference type="Proteomes" id="UP000365824">
    <property type="component" value="Unassembled WGS sequence"/>
</dbReference>
<evidence type="ECO:0000313" key="4">
    <source>
        <dbReference type="EMBL" id="KAA3947404.1"/>
    </source>
</evidence>
<evidence type="ECO:0000313" key="8">
    <source>
        <dbReference type="EMBL" id="KAB1329396.1"/>
    </source>
</evidence>
<evidence type="ECO:0000313" key="5">
    <source>
        <dbReference type="EMBL" id="KAA4104886.1"/>
    </source>
</evidence>
<dbReference type="EMBL" id="VWLE01000278">
    <property type="protein sequence ID" value="KAA3947404.1"/>
    <property type="molecule type" value="Genomic_DNA"/>
</dbReference>
<evidence type="ECO:0000313" key="9">
    <source>
        <dbReference type="EMBL" id="MDC2740992.1"/>
    </source>
</evidence>
<dbReference type="Proteomes" id="UP000460135">
    <property type="component" value="Unassembled WGS sequence"/>
</dbReference>
<dbReference type="EMBL" id="VWGP01000009">
    <property type="protein sequence ID" value="KAA4535536.1"/>
    <property type="molecule type" value="Genomic_DNA"/>
</dbReference>
<dbReference type="Proteomes" id="UP000375690">
    <property type="component" value="Unassembled WGS sequence"/>
</dbReference>
<evidence type="ECO:0000313" key="6">
    <source>
        <dbReference type="EMBL" id="KAA4535536.1"/>
    </source>
</evidence>
<evidence type="ECO:0000313" key="2">
    <source>
        <dbReference type="EMBL" id="KAA3809642.1"/>
    </source>
</evidence>
<dbReference type="GeneID" id="69481038"/>
<dbReference type="AlphaFoldDB" id="A0A5M5J6B8"/>
<keyword evidence="1" id="KW-1133">Transmembrane helix</keyword>
<evidence type="ECO:0000313" key="10">
    <source>
        <dbReference type="Proteomes" id="UP000323717"/>
    </source>
</evidence>
<dbReference type="EMBL" id="VWLX01000001">
    <property type="protein sequence ID" value="KAA3809642.1"/>
    <property type="molecule type" value="Genomic_DNA"/>
</dbReference>
<evidence type="ECO:0000313" key="16">
    <source>
        <dbReference type="Proteomes" id="UP000478493"/>
    </source>
</evidence>
<dbReference type="Proteomes" id="UP000323717">
    <property type="component" value="Unassembled WGS sequence"/>
</dbReference>